<evidence type="ECO:0000313" key="3">
    <source>
        <dbReference type="EMBL" id="KAA3526088.1"/>
    </source>
</evidence>
<dbReference type="InterPro" id="IPR000551">
    <property type="entry name" value="MerR-type_HTH_dom"/>
</dbReference>
<dbReference type="AlphaFoldDB" id="A0A368NGV7"/>
<dbReference type="InterPro" id="IPR009061">
    <property type="entry name" value="DNA-bd_dom_put_sf"/>
</dbReference>
<feature type="domain" description="B12-binding" evidence="2">
    <location>
        <begin position="169"/>
        <end position="290"/>
    </location>
</feature>
<evidence type="ECO:0000259" key="2">
    <source>
        <dbReference type="PROSITE" id="PS51332"/>
    </source>
</evidence>
<dbReference type="PROSITE" id="PS51332">
    <property type="entry name" value="B12_BINDING"/>
    <property type="match status" value="1"/>
</dbReference>
<dbReference type="PROSITE" id="PS50937">
    <property type="entry name" value="HTH_MERR_2"/>
    <property type="match status" value="1"/>
</dbReference>
<dbReference type="Pfam" id="PF02607">
    <property type="entry name" value="B12-binding_2"/>
    <property type="match status" value="1"/>
</dbReference>
<sequence length="290" mass="32571">MKETYSLREVVNETGLTKLVLHAWERRYAAIVPKRTDTGRRIYRHEDLVRLQLLKACVDNGQRIGSIIHLSNEELKRSVMNQERLDDLEPIFRAVENLDGETLDQLLSTRFIALGPIDFSKHVVLPFMADIGRRWAEGHLSIASEHLASSSVRVLLNGAFKLMASPRSSQRIVFTTLEGELHDIGGLVAALIARSHGIHTTYLGAQLPAKDFVAMTRQTGSTVVCISGAFKRIRNFELEIKEIRKALPLDIPLWLGGAAFMNLPPLEGVCYFQQMEQFEEAVIALQGENL</sequence>
<dbReference type="GO" id="GO:0046872">
    <property type="term" value="F:metal ion binding"/>
    <property type="evidence" value="ECO:0007669"/>
    <property type="project" value="InterPro"/>
</dbReference>
<evidence type="ECO:0000313" key="6">
    <source>
        <dbReference type="Proteomes" id="UP000440716"/>
    </source>
</evidence>
<dbReference type="EMBL" id="WPHU01000002">
    <property type="protein sequence ID" value="MVA55440.1"/>
    <property type="molecule type" value="Genomic_DNA"/>
</dbReference>
<evidence type="ECO:0000313" key="4">
    <source>
        <dbReference type="EMBL" id="MVA55440.1"/>
    </source>
</evidence>
<dbReference type="Gene3D" id="3.40.50.280">
    <property type="entry name" value="Cobalamin-binding domain"/>
    <property type="match status" value="1"/>
</dbReference>
<dbReference type="RefSeq" id="WP_060717858.1">
    <property type="nucleotide sequence ID" value="NZ_JAALYE010000010.1"/>
</dbReference>
<evidence type="ECO:0000313" key="5">
    <source>
        <dbReference type="Proteomes" id="UP000436911"/>
    </source>
</evidence>
<dbReference type="InterPro" id="IPR006158">
    <property type="entry name" value="Cobalamin-bd"/>
</dbReference>
<reference evidence="4 6" key="2">
    <citation type="submission" date="2019-12" db="EMBL/GenBank/DDBJ databases">
        <title>Whole-genome sequencing of Allorhizobium vitis.</title>
        <authorList>
            <person name="Gan H.M."/>
            <person name="Szegedi E."/>
            <person name="Burr T."/>
            <person name="Savka M.A."/>
        </authorList>
    </citation>
    <scope>NUCLEOTIDE SEQUENCE [LARGE SCALE GENOMIC DNA]</scope>
    <source>
        <strain evidence="4 6">CG415</strain>
    </source>
</reference>
<evidence type="ECO:0000259" key="1">
    <source>
        <dbReference type="PROSITE" id="PS50937"/>
    </source>
</evidence>
<protein>
    <submittedName>
        <fullName evidence="4">MerR family transcriptional regulator</fullName>
    </submittedName>
</protein>
<dbReference type="Pfam" id="PF02310">
    <property type="entry name" value="B12-binding"/>
    <property type="match status" value="1"/>
</dbReference>
<dbReference type="EMBL" id="QUSG01000008">
    <property type="protein sequence ID" value="KAA3526088.1"/>
    <property type="molecule type" value="Genomic_DNA"/>
</dbReference>
<dbReference type="SUPFAM" id="SSF46955">
    <property type="entry name" value="Putative DNA-binding domain"/>
    <property type="match status" value="1"/>
</dbReference>
<dbReference type="InterPro" id="IPR036594">
    <property type="entry name" value="Meth_synthase_dom"/>
</dbReference>
<dbReference type="Proteomes" id="UP000440716">
    <property type="component" value="Unassembled WGS sequence"/>
</dbReference>
<organism evidence="4 6">
    <name type="scientific">Agrobacterium vitis</name>
    <name type="common">Rhizobium vitis</name>
    <dbReference type="NCBI Taxonomy" id="373"/>
    <lineage>
        <taxon>Bacteria</taxon>
        <taxon>Pseudomonadati</taxon>
        <taxon>Pseudomonadota</taxon>
        <taxon>Alphaproteobacteria</taxon>
        <taxon>Hyphomicrobiales</taxon>
        <taxon>Rhizobiaceae</taxon>
        <taxon>Rhizobium/Agrobacterium group</taxon>
        <taxon>Agrobacterium</taxon>
    </lineage>
</organism>
<dbReference type="Gene3D" id="1.10.1240.10">
    <property type="entry name" value="Methionine synthase domain"/>
    <property type="match status" value="1"/>
</dbReference>
<proteinExistence type="predicted"/>
<dbReference type="CDD" id="cd02065">
    <property type="entry name" value="B12-binding_like"/>
    <property type="match status" value="1"/>
</dbReference>
<reference evidence="3 5" key="1">
    <citation type="submission" date="2018-08" db="EMBL/GenBank/DDBJ databases">
        <title>Genome sequencing of Agrobacterium vitis strain ICMP 10754.</title>
        <authorList>
            <person name="Visnovsky S.B."/>
            <person name="Pitman A.R."/>
        </authorList>
    </citation>
    <scope>NUCLEOTIDE SEQUENCE [LARGE SCALE GENOMIC DNA]</scope>
    <source>
        <strain evidence="3 5">ICMP 10754</strain>
    </source>
</reference>
<dbReference type="Proteomes" id="UP000436911">
    <property type="component" value="Unassembled WGS sequence"/>
</dbReference>
<dbReference type="GO" id="GO:0006355">
    <property type="term" value="P:regulation of DNA-templated transcription"/>
    <property type="evidence" value="ECO:0007669"/>
    <property type="project" value="InterPro"/>
</dbReference>
<dbReference type="Pfam" id="PF13411">
    <property type="entry name" value="MerR_1"/>
    <property type="match status" value="1"/>
</dbReference>
<dbReference type="GeneID" id="60684950"/>
<dbReference type="GO" id="GO:0003677">
    <property type="term" value="F:DNA binding"/>
    <property type="evidence" value="ECO:0007669"/>
    <property type="project" value="InterPro"/>
</dbReference>
<dbReference type="GO" id="GO:0031419">
    <property type="term" value="F:cobalamin binding"/>
    <property type="evidence" value="ECO:0007669"/>
    <property type="project" value="InterPro"/>
</dbReference>
<dbReference type="InterPro" id="IPR036724">
    <property type="entry name" value="Cobalamin-bd_sf"/>
</dbReference>
<dbReference type="SUPFAM" id="SSF52242">
    <property type="entry name" value="Cobalamin (vitamin B12)-binding domain"/>
    <property type="match status" value="1"/>
</dbReference>
<gene>
    <name evidence="3" type="ORF">DXT89_16305</name>
    <name evidence="4" type="ORF">GOZ88_04840</name>
</gene>
<name>A0A368NGV7_AGRVI</name>
<feature type="domain" description="HTH merR-type" evidence="1">
    <location>
        <begin position="4"/>
        <end position="70"/>
    </location>
</feature>
<dbReference type="Gene3D" id="1.10.1660.10">
    <property type="match status" value="1"/>
</dbReference>
<comment type="caution">
    <text evidence="4">The sequence shown here is derived from an EMBL/GenBank/DDBJ whole genome shotgun (WGS) entry which is preliminary data.</text>
</comment>
<dbReference type="SMART" id="SM00422">
    <property type="entry name" value="HTH_MERR"/>
    <property type="match status" value="1"/>
</dbReference>
<dbReference type="InterPro" id="IPR003759">
    <property type="entry name" value="Cbl-bd_cap"/>
</dbReference>
<accession>A0A368NGV7</accession>